<name>A0A0V0QA73_PSEPJ</name>
<organism evidence="1 2">
    <name type="scientific">Pseudocohnilembus persalinus</name>
    <name type="common">Ciliate</name>
    <dbReference type="NCBI Taxonomy" id="266149"/>
    <lineage>
        <taxon>Eukaryota</taxon>
        <taxon>Sar</taxon>
        <taxon>Alveolata</taxon>
        <taxon>Ciliophora</taxon>
        <taxon>Intramacronucleata</taxon>
        <taxon>Oligohymenophorea</taxon>
        <taxon>Scuticociliatia</taxon>
        <taxon>Philasterida</taxon>
        <taxon>Pseudocohnilembidae</taxon>
        <taxon>Pseudocohnilembus</taxon>
    </lineage>
</organism>
<proteinExistence type="predicted"/>
<dbReference type="InParanoid" id="A0A0V0QA73"/>
<dbReference type="Proteomes" id="UP000054937">
    <property type="component" value="Unassembled WGS sequence"/>
</dbReference>
<evidence type="ECO:0000313" key="2">
    <source>
        <dbReference type="Proteomes" id="UP000054937"/>
    </source>
</evidence>
<reference evidence="1 2" key="1">
    <citation type="journal article" date="2015" name="Sci. Rep.">
        <title>Genome of the facultative scuticociliatosis pathogen Pseudocohnilembus persalinus provides insight into its virulence through horizontal gene transfer.</title>
        <authorList>
            <person name="Xiong J."/>
            <person name="Wang G."/>
            <person name="Cheng J."/>
            <person name="Tian M."/>
            <person name="Pan X."/>
            <person name="Warren A."/>
            <person name="Jiang C."/>
            <person name="Yuan D."/>
            <person name="Miao W."/>
        </authorList>
    </citation>
    <scope>NUCLEOTIDE SEQUENCE [LARGE SCALE GENOMIC DNA]</scope>
    <source>
        <strain evidence="1">36N120E</strain>
    </source>
</reference>
<protein>
    <submittedName>
        <fullName evidence="1">Uncharacterized protein</fullName>
    </submittedName>
</protein>
<comment type="caution">
    <text evidence="1">The sequence shown here is derived from an EMBL/GenBank/DDBJ whole genome shotgun (WGS) entry which is preliminary data.</text>
</comment>
<gene>
    <name evidence="1" type="ORF">PPERSA_02950</name>
</gene>
<dbReference type="AlphaFoldDB" id="A0A0V0QA73"/>
<keyword evidence="2" id="KW-1185">Reference proteome</keyword>
<sequence>MQKIIQLKNNDNILQQQQINNPNVPLVTNSLIQNSTQSVTSNQDNQDQIFDIQKQNADLRIIGNYGSKKILSDINQVEMNFETEIGIYNLKNKKLKLIQKNLTKHYNYIAQQEDQLSQQVKRDIYFHLFQKNQKYQEILQKHYLEIKEVEKEKIDKEFQKSLKIIEQRRMEKINKQNKPKKGGNRENPQDQEYLEKTLIPLLKQQFKSIFSKFIEDQYGLYEPSFPIFEQFISFEELRTVLYNWDNLTQRLRYARDH</sequence>
<evidence type="ECO:0000313" key="1">
    <source>
        <dbReference type="EMBL" id="KRW99118.1"/>
    </source>
</evidence>
<dbReference type="EMBL" id="LDAU01000221">
    <property type="protein sequence ID" value="KRW99118.1"/>
    <property type="molecule type" value="Genomic_DNA"/>
</dbReference>
<accession>A0A0V0QA73</accession>